<proteinExistence type="predicted"/>
<comment type="caution">
    <text evidence="3">The sequence shown here is derived from an EMBL/GenBank/DDBJ whole genome shotgun (WGS) entry which is preliminary data.</text>
</comment>
<dbReference type="RefSeq" id="WP_246422821.1">
    <property type="nucleotide sequence ID" value="NZ_JACIEE010000009.1"/>
</dbReference>
<dbReference type="Proteomes" id="UP000574761">
    <property type="component" value="Unassembled WGS sequence"/>
</dbReference>
<dbReference type="Pfam" id="PF00497">
    <property type="entry name" value="SBP_bac_3"/>
    <property type="match status" value="1"/>
</dbReference>
<dbReference type="Gene3D" id="3.40.190.10">
    <property type="entry name" value="Periplasmic binding protein-like II"/>
    <property type="match status" value="2"/>
</dbReference>
<protein>
    <submittedName>
        <fullName evidence="3">Polar amino acid transport system substrate-binding protein</fullName>
    </submittedName>
</protein>
<evidence type="ECO:0000256" key="1">
    <source>
        <dbReference type="SAM" id="SignalP"/>
    </source>
</evidence>
<evidence type="ECO:0000259" key="2">
    <source>
        <dbReference type="SMART" id="SM00062"/>
    </source>
</evidence>
<keyword evidence="1" id="KW-0732">Signal</keyword>
<evidence type="ECO:0000313" key="3">
    <source>
        <dbReference type="EMBL" id="MBB3979006.1"/>
    </source>
</evidence>
<gene>
    <name evidence="3" type="ORF">GGQ64_004242</name>
</gene>
<feature type="signal peptide" evidence="1">
    <location>
        <begin position="1"/>
        <end position="26"/>
    </location>
</feature>
<evidence type="ECO:0000313" key="4">
    <source>
        <dbReference type="Proteomes" id="UP000574761"/>
    </source>
</evidence>
<dbReference type="SUPFAM" id="SSF53850">
    <property type="entry name" value="Periplasmic binding protein-like II"/>
    <property type="match status" value="1"/>
</dbReference>
<sequence length="251" mass="27644">MMPTKIVLAALALLAVGASLVRPGLAADITFVTEEYAPFNYSEGGSIRGIAVEQVRKIAEAAGVSYRMEIMPWARALMLAEREARHCVFTTGHTPDRHEKFSWVEPLLRDQMVMIKRKDSPIVATTLEEARAFRVGSQRGDIGYDVLKQLGFTDIDLATDMAITLGKLKSGRIDLMPTSVKTYDALIAEGEPIERAMLMEGQVYGIACNRTVPRETIDALQRALDALVTSGDQDAIFARYGLPPNTRTAQR</sequence>
<name>A0A7W6GKD2_9HYPH</name>
<dbReference type="AlphaFoldDB" id="A0A7W6GKD2"/>
<dbReference type="PANTHER" id="PTHR38834:SF3">
    <property type="entry name" value="SOLUTE-BINDING PROTEIN FAMILY 3_N-TERMINAL DOMAIN-CONTAINING PROTEIN"/>
    <property type="match status" value="1"/>
</dbReference>
<feature type="chain" id="PRO_5031382059" evidence="1">
    <location>
        <begin position="27"/>
        <end position="251"/>
    </location>
</feature>
<dbReference type="PANTHER" id="PTHR38834">
    <property type="entry name" value="PERIPLASMIC SUBSTRATE BINDING PROTEIN FAMILY 3"/>
    <property type="match status" value="1"/>
</dbReference>
<dbReference type="InterPro" id="IPR001638">
    <property type="entry name" value="Solute-binding_3/MltF_N"/>
</dbReference>
<feature type="domain" description="Solute-binding protein family 3/N-terminal" evidence="2">
    <location>
        <begin position="28"/>
        <end position="244"/>
    </location>
</feature>
<dbReference type="EMBL" id="JACIEE010000009">
    <property type="protein sequence ID" value="MBB3979006.1"/>
    <property type="molecule type" value="Genomic_DNA"/>
</dbReference>
<dbReference type="SMART" id="SM00062">
    <property type="entry name" value="PBPb"/>
    <property type="match status" value="1"/>
</dbReference>
<keyword evidence="4" id="KW-1185">Reference proteome</keyword>
<organism evidence="3 4">
    <name type="scientific">Mycoplana azooxidifex</name>
    <dbReference type="NCBI Taxonomy" id="1636188"/>
    <lineage>
        <taxon>Bacteria</taxon>
        <taxon>Pseudomonadati</taxon>
        <taxon>Pseudomonadota</taxon>
        <taxon>Alphaproteobacteria</taxon>
        <taxon>Hyphomicrobiales</taxon>
        <taxon>Rhizobiaceae</taxon>
        <taxon>Mycoplana</taxon>
    </lineage>
</organism>
<reference evidence="3 4" key="1">
    <citation type="submission" date="2020-08" db="EMBL/GenBank/DDBJ databases">
        <title>Genomic Encyclopedia of Type Strains, Phase IV (KMG-IV): sequencing the most valuable type-strain genomes for metagenomic binning, comparative biology and taxonomic classification.</title>
        <authorList>
            <person name="Goeker M."/>
        </authorList>
    </citation>
    <scope>NUCLEOTIDE SEQUENCE [LARGE SCALE GENOMIC DNA]</scope>
    <source>
        <strain evidence="3 4">DSM 100211</strain>
    </source>
</reference>
<accession>A0A7W6GKD2</accession>